<evidence type="ECO:0000313" key="2">
    <source>
        <dbReference type="Proteomes" id="UP001237780"/>
    </source>
</evidence>
<evidence type="ECO:0000313" key="1">
    <source>
        <dbReference type="EMBL" id="MDQ0997040.1"/>
    </source>
</evidence>
<dbReference type="EMBL" id="JAUSZT010000003">
    <property type="protein sequence ID" value="MDQ0997040.1"/>
    <property type="molecule type" value="Genomic_DNA"/>
</dbReference>
<comment type="caution">
    <text evidence="1">The sequence shown here is derived from an EMBL/GenBank/DDBJ whole genome shotgun (WGS) entry which is preliminary data.</text>
</comment>
<sequence length="107" mass="12427">MKNFTSTLQQCCKCEIVAALHNNYESGDINKLMDNQLPRKEHERAWLSYDAQLAADREARIAADMNLQRQVDEIKQAQSGFFGQRDLNLHVLNRLEKIERDRRAAIP</sequence>
<dbReference type="RefSeq" id="WP_307280544.1">
    <property type="nucleotide sequence ID" value="NZ_JAUSZT010000003.1"/>
</dbReference>
<gene>
    <name evidence="1" type="ORF">QFZ34_002222</name>
</gene>
<accession>A0ABU0S8F7</accession>
<proteinExistence type="predicted"/>
<name>A0ABU0S8F7_9HYPH</name>
<reference evidence="1 2" key="1">
    <citation type="submission" date="2023-07" db="EMBL/GenBank/DDBJ databases">
        <title>Comparative genomics of wheat-associated soil bacteria to identify genetic determinants of phenazine resistance.</title>
        <authorList>
            <person name="Mouncey N."/>
        </authorList>
    </citation>
    <scope>NUCLEOTIDE SEQUENCE [LARGE SCALE GENOMIC DNA]</scope>
    <source>
        <strain evidence="1 2">W4I11</strain>
    </source>
</reference>
<dbReference type="Proteomes" id="UP001237780">
    <property type="component" value="Unassembled WGS sequence"/>
</dbReference>
<keyword evidence="2" id="KW-1185">Reference proteome</keyword>
<organism evidence="1 2">
    <name type="scientific">Phyllobacterium ifriqiyense</name>
    <dbReference type="NCBI Taxonomy" id="314238"/>
    <lineage>
        <taxon>Bacteria</taxon>
        <taxon>Pseudomonadati</taxon>
        <taxon>Pseudomonadota</taxon>
        <taxon>Alphaproteobacteria</taxon>
        <taxon>Hyphomicrobiales</taxon>
        <taxon>Phyllobacteriaceae</taxon>
        <taxon>Phyllobacterium</taxon>
    </lineage>
</organism>
<protein>
    <submittedName>
        <fullName evidence="1">Arginine utilization protein RocB</fullName>
    </submittedName>
</protein>